<evidence type="ECO:0000313" key="1">
    <source>
        <dbReference type="EMBL" id="VFQ90963.1"/>
    </source>
</evidence>
<protein>
    <submittedName>
        <fullName evidence="1">Uncharacterized protein</fullName>
    </submittedName>
</protein>
<name>A0A484MPV3_9ASTE</name>
<dbReference type="EMBL" id="OOIL02004257">
    <property type="protein sequence ID" value="VFQ90963.1"/>
    <property type="molecule type" value="Genomic_DNA"/>
</dbReference>
<dbReference type="AlphaFoldDB" id="A0A484MPV3"/>
<dbReference type="Proteomes" id="UP000595140">
    <property type="component" value="Unassembled WGS sequence"/>
</dbReference>
<proteinExistence type="predicted"/>
<gene>
    <name evidence="1" type="ORF">CCAM_LOCUS32739</name>
</gene>
<evidence type="ECO:0000313" key="2">
    <source>
        <dbReference type="Proteomes" id="UP000595140"/>
    </source>
</evidence>
<sequence>MLENEIIYSGLLLLHHGILVVENTFSSNKEGDSEFGNGRSHCFVFLKGSGSNALCLKISSSSYPTSLSIVRQFLV</sequence>
<reference evidence="1 2" key="1">
    <citation type="submission" date="2018-04" db="EMBL/GenBank/DDBJ databases">
        <authorList>
            <person name="Vogel A."/>
        </authorList>
    </citation>
    <scope>NUCLEOTIDE SEQUENCE [LARGE SCALE GENOMIC DNA]</scope>
</reference>
<organism evidence="1 2">
    <name type="scientific">Cuscuta campestris</name>
    <dbReference type="NCBI Taxonomy" id="132261"/>
    <lineage>
        <taxon>Eukaryota</taxon>
        <taxon>Viridiplantae</taxon>
        <taxon>Streptophyta</taxon>
        <taxon>Embryophyta</taxon>
        <taxon>Tracheophyta</taxon>
        <taxon>Spermatophyta</taxon>
        <taxon>Magnoliopsida</taxon>
        <taxon>eudicotyledons</taxon>
        <taxon>Gunneridae</taxon>
        <taxon>Pentapetalae</taxon>
        <taxon>asterids</taxon>
        <taxon>lamiids</taxon>
        <taxon>Solanales</taxon>
        <taxon>Convolvulaceae</taxon>
        <taxon>Cuscuteae</taxon>
        <taxon>Cuscuta</taxon>
        <taxon>Cuscuta subgen. Grammica</taxon>
        <taxon>Cuscuta sect. Cleistogrammica</taxon>
    </lineage>
</organism>
<keyword evidence="2" id="KW-1185">Reference proteome</keyword>
<accession>A0A484MPV3</accession>